<evidence type="ECO:0008006" key="5">
    <source>
        <dbReference type="Google" id="ProtNLM"/>
    </source>
</evidence>
<evidence type="ECO:0000313" key="3">
    <source>
        <dbReference type="EMBL" id="KAL1500345.1"/>
    </source>
</evidence>
<comment type="caution">
    <text evidence="3">The sequence shown here is derived from an EMBL/GenBank/DDBJ whole genome shotgun (WGS) entry which is preliminary data.</text>
</comment>
<feature type="region of interest" description="Disordered" evidence="1">
    <location>
        <begin position="426"/>
        <end position="450"/>
    </location>
</feature>
<keyword evidence="4" id="KW-1185">Reference proteome</keyword>
<feature type="transmembrane region" description="Helical" evidence="2">
    <location>
        <begin position="172"/>
        <end position="193"/>
    </location>
</feature>
<organism evidence="3 4">
    <name type="scientific">Prymnesium parvum</name>
    <name type="common">Toxic golden alga</name>
    <dbReference type="NCBI Taxonomy" id="97485"/>
    <lineage>
        <taxon>Eukaryota</taxon>
        <taxon>Haptista</taxon>
        <taxon>Haptophyta</taxon>
        <taxon>Prymnesiophyceae</taxon>
        <taxon>Prymnesiales</taxon>
        <taxon>Prymnesiaceae</taxon>
        <taxon>Prymnesium</taxon>
    </lineage>
</organism>
<feature type="compositionally biased region" description="Basic and acidic residues" evidence="1">
    <location>
        <begin position="477"/>
        <end position="489"/>
    </location>
</feature>
<accession>A0AB34IM80</accession>
<feature type="region of interest" description="Disordered" evidence="1">
    <location>
        <begin position="465"/>
        <end position="489"/>
    </location>
</feature>
<evidence type="ECO:0000256" key="2">
    <source>
        <dbReference type="SAM" id="Phobius"/>
    </source>
</evidence>
<keyword evidence="2" id="KW-1133">Transmembrane helix</keyword>
<evidence type="ECO:0000313" key="4">
    <source>
        <dbReference type="Proteomes" id="UP001515480"/>
    </source>
</evidence>
<proteinExistence type="predicted"/>
<dbReference type="AlphaFoldDB" id="A0AB34IM80"/>
<feature type="transmembrane region" description="Helical" evidence="2">
    <location>
        <begin position="94"/>
        <end position="115"/>
    </location>
</feature>
<sequence length="541" mass="58976">MSNGTHGLLGSSCAVTDDCHSCNFSCDRGACACVWYWAMSGEACDEPTADATWWMLGRGTILLTFAWVGRHSLRVACAGGRCFGPASFAASPPLLTFLGCLLILFENGFTFFVALGTVHLSHTARNVQYIVCYGVGLGLVSVSFFVVSLRWLEHARVLEKYLRVISTAKQLIVSWLLFFSVALCLVIALAASFGDAATVVLNVMVCLNSVLVMGSFSVGSHRLAKVLADATAQQLCGLERTSSSQRCVSRELRRAARSISPKMSLRTLSSNFSRTSSKFSLASFRMRRFSSELHSSPLDEAATSACDARCTLPASPSPDGAPRVLALAELLPENEPADQPADAAAALHMQHRLLLLLRRVAWAGRSISFWVGGVLSAAIVWQASFYADSCPLYWLAATSLHLCGARASSTLLHYLDVSMRSSERRKEQEAGFQHGLNKMERGSTANSDAQARESTASALLSIRSRSRTADESMLARPEPRGRRPSRVRDVAARVQWRGPRWRHLARARLQFRRRKEPIVAQAIEVAHGASTSTVQPCSHCS</sequence>
<feature type="transmembrane region" description="Helical" evidence="2">
    <location>
        <begin position="127"/>
        <end position="152"/>
    </location>
</feature>
<dbReference type="Proteomes" id="UP001515480">
    <property type="component" value="Unassembled WGS sequence"/>
</dbReference>
<keyword evidence="2" id="KW-0472">Membrane</keyword>
<gene>
    <name evidence="3" type="ORF">AB1Y20_013009</name>
</gene>
<feature type="transmembrane region" description="Helical" evidence="2">
    <location>
        <begin position="199"/>
        <end position="218"/>
    </location>
</feature>
<reference evidence="3 4" key="1">
    <citation type="journal article" date="2024" name="Science">
        <title>Giant polyketide synthase enzymes in the biosynthesis of giant marine polyether toxins.</title>
        <authorList>
            <person name="Fallon T.R."/>
            <person name="Shende V.V."/>
            <person name="Wierzbicki I.H."/>
            <person name="Pendleton A.L."/>
            <person name="Watervoot N.F."/>
            <person name="Auber R.P."/>
            <person name="Gonzalez D.J."/>
            <person name="Wisecaver J.H."/>
            <person name="Moore B.S."/>
        </authorList>
    </citation>
    <scope>NUCLEOTIDE SEQUENCE [LARGE SCALE GENOMIC DNA]</scope>
    <source>
        <strain evidence="3 4">12B1</strain>
    </source>
</reference>
<protein>
    <recommendedName>
        <fullName evidence="5">Transmembrane protein</fullName>
    </recommendedName>
</protein>
<name>A0AB34IM80_PRYPA</name>
<dbReference type="EMBL" id="JBGBPQ010000023">
    <property type="protein sequence ID" value="KAL1500345.1"/>
    <property type="molecule type" value="Genomic_DNA"/>
</dbReference>
<keyword evidence="2" id="KW-0812">Transmembrane</keyword>
<evidence type="ECO:0000256" key="1">
    <source>
        <dbReference type="SAM" id="MobiDB-lite"/>
    </source>
</evidence>